<dbReference type="Gene3D" id="3.40.225.10">
    <property type="entry name" value="Class II aldolase/adducin N-terminal domain"/>
    <property type="match status" value="1"/>
</dbReference>
<organism evidence="6 7">
    <name type="scientific">Leifsonia aquatica</name>
    <name type="common">Corynebacterium aquaticum</name>
    <dbReference type="NCBI Taxonomy" id="144185"/>
    <lineage>
        <taxon>Bacteria</taxon>
        <taxon>Bacillati</taxon>
        <taxon>Actinomycetota</taxon>
        <taxon>Actinomycetes</taxon>
        <taxon>Micrococcales</taxon>
        <taxon>Microbacteriaceae</taxon>
        <taxon>Leifsonia</taxon>
    </lineage>
</organism>
<dbReference type="AlphaFoldDB" id="A0A7W4UW58"/>
<protein>
    <submittedName>
        <fullName evidence="6">Rhamnulose-1-phosphate aldolase/alcohol dehydrogenase</fullName>
    </submittedName>
</protein>
<dbReference type="SUPFAM" id="SSF51735">
    <property type="entry name" value="NAD(P)-binding Rossmann-fold domains"/>
    <property type="match status" value="1"/>
</dbReference>
<dbReference type="PRINTS" id="PR00081">
    <property type="entry name" value="GDHRDH"/>
</dbReference>
<dbReference type="EMBL" id="JACHVP010000002">
    <property type="protein sequence ID" value="MBB2967318.1"/>
    <property type="molecule type" value="Genomic_DNA"/>
</dbReference>
<evidence type="ECO:0000256" key="2">
    <source>
        <dbReference type="ARBA" id="ARBA00023002"/>
    </source>
</evidence>
<dbReference type="PRINTS" id="PR00080">
    <property type="entry name" value="SDRFAMILY"/>
</dbReference>
<evidence type="ECO:0000313" key="7">
    <source>
        <dbReference type="Proteomes" id="UP000538196"/>
    </source>
</evidence>
<keyword evidence="3" id="KW-0175">Coiled coil</keyword>
<dbReference type="RefSeq" id="WP_021764795.1">
    <property type="nucleotide sequence ID" value="NZ_JACHVP010000002.1"/>
</dbReference>
<comment type="similarity">
    <text evidence="1">Belongs to the short-chain dehydrogenases/reductases (SDR) family.</text>
</comment>
<dbReference type="NCBIfam" id="TIGR02632">
    <property type="entry name" value="RhaD_aldol-ADH"/>
    <property type="match status" value="1"/>
</dbReference>
<evidence type="ECO:0000256" key="1">
    <source>
        <dbReference type="ARBA" id="ARBA00006484"/>
    </source>
</evidence>
<dbReference type="SUPFAM" id="SSF53639">
    <property type="entry name" value="AraD/HMP-PK domain-like"/>
    <property type="match status" value="1"/>
</dbReference>
<evidence type="ECO:0000313" key="6">
    <source>
        <dbReference type="EMBL" id="MBB2967318.1"/>
    </source>
</evidence>
<gene>
    <name evidence="6" type="ORF">FHX33_002081</name>
</gene>
<evidence type="ECO:0000256" key="4">
    <source>
        <dbReference type="SAM" id="MobiDB-lite"/>
    </source>
</evidence>
<dbReference type="GO" id="GO:0016491">
    <property type="term" value="F:oxidoreductase activity"/>
    <property type="evidence" value="ECO:0007669"/>
    <property type="project" value="UniProtKB-KW"/>
</dbReference>
<name>A0A7W4UW58_LEIAQ</name>
<dbReference type="Pfam" id="PF00596">
    <property type="entry name" value="Aldolase_II"/>
    <property type="match status" value="1"/>
</dbReference>
<dbReference type="Proteomes" id="UP000538196">
    <property type="component" value="Unassembled WGS sequence"/>
</dbReference>
<feature type="region of interest" description="Disordered" evidence="4">
    <location>
        <begin position="20"/>
        <end position="39"/>
    </location>
</feature>
<evidence type="ECO:0000259" key="5">
    <source>
        <dbReference type="SMART" id="SM01007"/>
    </source>
</evidence>
<dbReference type="InterPro" id="IPR036409">
    <property type="entry name" value="Aldolase_II/adducin_N_sf"/>
</dbReference>
<feature type="coiled-coil region" evidence="3">
    <location>
        <begin position="303"/>
        <end position="330"/>
    </location>
</feature>
<dbReference type="FunFam" id="3.40.50.720:FF:000084">
    <property type="entry name" value="Short-chain dehydrogenase reductase"/>
    <property type="match status" value="1"/>
</dbReference>
<dbReference type="Gene3D" id="3.40.50.720">
    <property type="entry name" value="NAD(P)-binding Rossmann-like Domain"/>
    <property type="match status" value="1"/>
</dbReference>
<proteinExistence type="inferred from homology"/>
<reference evidence="6 7" key="1">
    <citation type="submission" date="2020-08" db="EMBL/GenBank/DDBJ databases">
        <title>Sequencing the genomes of 1000 actinobacteria strains.</title>
        <authorList>
            <person name="Klenk H.-P."/>
        </authorList>
    </citation>
    <scope>NUCLEOTIDE SEQUENCE [LARGE SCALE GENOMIC DNA]</scope>
    <source>
        <strain evidence="6 7">DSM 20146</strain>
    </source>
</reference>
<feature type="domain" description="Class II aldolase/adducin N-terminal" evidence="5">
    <location>
        <begin position="8"/>
        <end position="210"/>
    </location>
</feature>
<dbReference type="NCBIfam" id="NF006188">
    <property type="entry name" value="PRK08324.1-1"/>
    <property type="match status" value="1"/>
</dbReference>
<accession>A0A7W4UW58</accession>
<keyword evidence="7" id="KW-1185">Reference proteome</keyword>
<dbReference type="InterPro" id="IPR001303">
    <property type="entry name" value="Aldolase_II/adducin_N"/>
</dbReference>
<dbReference type="SMART" id="SM01007">
    <property type="entry name" value="Aldolase_II"/>
    <property type="match status" value="1"/>
</dbReference>
<dbReference type="InterPro" id="IPR036291">
    <property type="entry name" value="NAD(P)-bd_dom_sf"/>
</dbReference>
<dbReference type="InterPro" id="IPR002347">
    <property type="entry name" value="SDR_fam"/>
</dbReference>
<feature type="compositionally biased region" description="Polar residues" evidence="4">
    <location>
        <begin position="21"/>
        <end position="32"/>
    </location>
</feature>
<sequence>MTNETVAALIGRSNRLGADPKNTNYAGGNTSAKGVETDPVTGEPVELLWVKGSGGDLGTLKESGLAVLRLDRLRALQDVYPGLDREDEMVAAFDYTLHGKGGAAPSIDTAMHGLVDAAHVDHLHPDSGIAIATAADGEELTKTIFGGKVVWVPWRRPGFQLGLDIAAIKAANPEAIGTVLGGHGITAWGDTSEEAEANSLWIIQTAADYIAAHGRPQPFGTALDGYAALPEEERRAKAAALAPHLRAIASTDRVQVGHFTDSDVVLDFLAASEHPRLAALGTSCPDHFLRTKVKPLVLDLPATASVEESLARLEELHEQYRADYQAYYDRHATLESPAIRGADPAIVLIPGVGMFSYGKDKQTARVAGEFYVNAINVMRGAEALSTYAPIDESEKFRIEYWALEEAKLARLPKPKPLAGRIALVTGAASGIGKAIATRLAGEGACVVIADLDLEKAQAAAAEIGSTDVAIGVVANVTDEDAVQASIDAALLAFGGLDLVVNNAGLSISKPLLETTTADWDLQHNVMAKGSFLVSRAAAKVLIDQKLGGDIVYISSKNSIFAGPNNIAYSATKADQAHQVRLLAAELGDHGIRVNGINPDGVVRGSGIFAGGWGAKRAAVYGVPEEELGKYYAQRTLLKREVLPEHVANAVFVLCSSDLDHTTGLHIPVDAGVAAAFLR</sequence>
<dbReference type="Pfam" id="PF13561">
    <property type="entry name" value="adh_short_C2"/>
    <property type="match status" value="1"/>
</dbReference>
<evidence type="ECO:0000256" key="3">
    <source>
        <dbReference type="SAM" id="Coils"/>
    </source>
</evidence>
<dbReference type="PANTHER" id="PTHR43669:SF8">
    <property type="entry name" value="SHORT-CHAIN TYPE DEHYDROGENASE_REDUCTASE-RELATED"/>
    <property type="match status" value="1"/>
</dbReference>
<dbReference type="NCBIfam" id="NF006189">
    <property type="entry name" value="PRK08324.1-3"/>
    <property type="match status" value="1"/>
</dbReference>
<dbReference type="InterPro" id="IPR013454">
    <property type="entry name" value="Bifunc_RhaD/ADH"/>
</dbReference>
<comment type="caution">
    <text evidence="6">The sequence shown here is derived from an EMBL/GenBank/DDBJ whole genome shotgun (WGS) entry which is preliminary data.</text>
</comment>
<dbReference type="PANTHER" id="PTHR43669">
    <property type="entry name" value="5-KETO-D-GLUCONATE 5-REDUCTASE"/>
    <property type="match status" value="1"/>
</dbReference>
<keyword evidence="2" id="KW-0560">Oxidoreductase</keyword>